<evidence type="ECO:0000259" key="3">
    <source>
        <dbReference type="Pfam" id="PF08541"/>
    </source>
</evidence>
<dbReference type="CDD" id="cd00830">
    <property type="entry name" value="KAS_III"/>
    <property type="match status" value="1"/>
</dbReference>
<comment type="caution">
    <text evidence="5">The sequence shown here is derived from an EMBL/GenBank/DDBJ whole genome shotgun (WGS) entry which is preliminary data.</text>
</comment>
<dbReference type="Proteomes" id="UP000609064">
    <property type="component" value="Unassembled WGS sequence"/>
</dbReference>
<dbReference type="GO" id="GO:0004315">
    <property type="term" value="F:3-oxoacyl-[acyl-carrier-protein] synthase activity"/>
    <property type="evidence" value="ECO:0007669"/>
    <property type="project" value="InterPro"/>
</dbReference>
<dbReference type="GO" id="GO:0044550">
    <property type="term" value="P:secondary metabolite biosynthetic process"/>
    <property type="evidence" value="ECO:0007669"/>
    <property type="project" value="TreeGrafter"/>
</dbReference>
<keyword evidence="1" id="KW-0808">Transferase</keyword>
<dbReference type="AlphaFoldDB" id="A0A916YH77"/>
<dbReference type="Pfam" id="PF08541">
    <property type="entry name" value="ACP_syn_III_C"/>
    <property type="match status" value="1"/>
</dbReference>
<dbReference type="EMBL" id="BMKK01000001">
    <property type="protein sequence ID" value="GGD44472.1"/>
    <property type="molecule type" value="Genomic_DNA"/>
</dbReference>
<keyword evidence="2" id="KW-0012">Acyltransferase</keyword>
<proteinExistence type="predicted"/>
<gene>
    <name evidence="5" type="primary">fabH1</name>
    <name evidence="5" type="ORF">GCM10011514_05580</name>
</gene>
<name>A0A916YH77_9BACT</name>
<feature type="domain" description="Beta-ketoacyl-[acyl-carrier-protein] synthase III C-terminal" evidence="3">
    <location>
        <begin position="253"/>
        <end position="353"/>
    </location>
</feature>
<keyword evidence="6" id="KW-1185">Reference proteome</keyword>
<dbReference type="Gene3D" id="3.40.47.10">
    <property type="match status" value="2"/>
</dbReference>
<dbReference type="InterPro" id="IPR013747">
    <property type="entry name" value="ACP_syn_III_C"/>
</dbReference>
<evidence type="ECO:0000313" key="6">
    <source>
        <dbReference type="Proteomes" id="UP000609064"/>
    </source>
</evidence>
<evidence type="ECO:0000256" key="1">
    <source>
        <dbReference type="ARBA" id="ARBA00022679"/>
    </source>
</evidence>
<dbReference type="PANTHER" id="PTHR34069:SF2">
    <property type="entry name" value="BETA-KETOACYL-[ACYL-CARRIER-PROTEIN] SYNTHASE III"/>
    <property type="match status" value="1"/>
</dbReference>
<protein>
    <submittedName>
        <fullName evidence="5">3-oxoacyl-ACP synthase</fullName>
    </submittedName>
</protein>
<feature type="domain" description="Beta-ketoacyl-[acyl-carrier-protein] synthase III N-terminal" evidence="4">
    <location>
        <begin position="129"/>
        <end position="205"/>
    </location>
</feature>
<dbReference type="InterPro" id="IPR016039">
    <property type="entry name" value="Thiolase-like"/>
</dbReference>
<dbReference type="InterPro" id="IPR013751">
    <property type="entry name" value="ACP_syn_III_N"/>
</dbReference>
<evidence type="ECO:0000313" key="5">
    <source>
        <dbReference type="EMBL" id="GGD44472.1"/>
    </source>
</evidence>
<dbReference type="SUPFAM" id="SSF53901">
    <property type="entry name" value="Thiolase-like"/>
    <property type="match status" value="1"/>
</dbReference>
<evidence type="ECO:0000256" key="2">
    <source>
        <dbReference type="ARBA" id="ARBA00023315"/>
    </source>
</evidence>
<accession>A0A916YH77</accession>
<organism evidence="5 6">
    <name type="scientific">Emticicia aquatilis</name>
    <dbReference type="NCBI Taxonomy" id="1537369"/>
    <lineage>
        <taxon>Bacteria</taxon>
        <taxon>Pseudomonadati</taxon>
        <taxon>Bacteroidota</taxon>
        <taxon>Cytophagia</taxon>
        <taxon>Cytophagales</taxon>
        <taxon>Leadbetterellaceae</taxon>
        <taxon>Emticicia</taxon>
    </lineage>
</organism>
<evidence type="ECO:0000259" key="4">
    <source>
        <dbReference type="Pfam" id="PF08545"/>
    </source>
</evidence>
<dbReference type="GO" id="GO:0006633">
    <property type="term" value="P:fatty acid biosynthetic process"/>
    <property type="evidence" value="ECO:0007669"/>
    <property type="project" value="InterPro"/>
</dbReference>
<sequence length="354" mass="38464">MKTIIKGTGSHLPERIIENSYFLDRQFMDANGVVNPKPAEEIIEKLEAITGIKSRRYIPEKGDSVPLMVEASKNAIADAGIDKNQIDGIIVAHNAGNMLEGMQGFHTVPNMAALLKNKLEISNHECFAYDLLFGCPGWLQGIIQAHQAIQMGDATNVLVVGIEVASRLLDPHDLDSMILADGCGAAVISSADAENTGIVSYATYSHAQEDVACIYLSGSYNKELKNPTLFKMNGKDVYKYATVWVPKVIKKALDKVGLDASDVDMFLFHQANGKMLHAFANNLAQMYNIEGLSFEGKIPTTIEFTGNTSVATVPTMLDLIRKGDLANYNIKAGMKVVMASVGAGMHCNAIVYQF</sequence>
<reference evidence="5" key="2">
    <citation type="submission" date="2020-09" db="EMBL/GenBank/DDBJ databases">
        <authorList>
            <person name="Sun Q."/>
            <person name="Zhou Y."/>
        </authorList>
    </citation>
    <scope>NUCLEOTIDE SEQUENCE</scope>
    <source>
        <strain evidence="5">CGMCC 1.15958</strain>
    </source>
</reference>
<dbReference type="RefSeq" id="WP_188764431.1">
    <property type="nucleotide sequence ID" value="NZ_BMKK01000001.1"/>
</dbReference>
<dbReference type="PANTHER" id="PTHR34069">
    <property type="entry name" value="3-OXOACYL-[ACYL-CARRIER-PROTEIN] SYNTHASE 3"/>
    <property type="match status" value="1"/>
</dbReference>
<dbReference type="Pfam" id="PF08545">
    <property type="entry name" value="ACP_syn_III"/>
    <property type="match status" value="1"/>
</dbReference>
<reference evidence="5" key="1">
    <citation type="journal article" date="2014" name="Int. J. Syst. Evol. Microbiol.">
        <title>Complete genome sequence of Corynebacterium casei LMG S-19264T (=DSM 44701T), isolated from a smear-ripened cheese.</title>
        <authorList>
            <consortium name="US DOE Joint Genome Institute (JGI-PGF)"/>
            <person name="Walter F."/>
            <person name="Albersmeier A."/>
            <person name="Kalinowski J."/>
            <person name="Ruckert C."/>
        </authorList>
    </citation>
    <scope>NUCLEOTIDE SEQUENCE</scope>
    <source>
        <strain evidence="5">CGMCC 1.15958</strain>
    </source>
</reference>